<dbReference type="CDD" id="cd06171">
    <property type="entry name" value="Sigma70_r4"/>
    <property type="match status" value="1"/>
</dbReference>
<organism evidence="8 9">
    <name type="scientific">Candidatus Gemmiger excrementavium</name>
    <dbReference type="NCBI Taxonomy" id="2838608"/>
    <lineage>
        <taxon>Bacteria</taxon>
        <taxon>Bacillati</taxon>
        <taxon>Bacillota</taxon>
        <taxon>Clostridia</taxon>
        <taxon>Eubacteriales</taxon>
        <taxon>Gemmiger</taxon>
    </lineage>
</organism>
<keyword evidence="4" id="KW-0238">DNA-binding</keyword>
<keyword evidence="2" id="KW-0805">Transcription regulation</keyword>
<dbReference type="GO" id="GO:0003677">
    <property type="term" value="F:DNA binding"/>
    <property type="evidence" value="ECO:0007669"/>
    <property type="project" value="UniProtKB-KW"/>
</dbReference>
<dbReference type="InterPro" id="IPR007627">
    <property type="entry name" value="RNA_pol_sigma70_r2"/>
</dbReference>
<dbReference type="PANTHER" id="PTHR43133:SF52">
    <property type="entry name" value="ECF RNA POLYMERASE SIGMA FACTOR SIGL"/>
    <property type="match status" value="1"/>
</dbReference>
<keyword evidence="5" id="KW-0804">Transcription</keyword>
<dbReference type="Pfam" id="PF08281">
    <property type="entry name" value="Sigma70_r4_2"/>
    <property type="match status" value="1"/>
</dbReference>
<dbReference type="AlphaFoldDB" id="A0A9D2F3Z1"/>
<dbReference type="InterPro" id="IPR013249">
    <property type="entry name" value="RNA_pol_sigma70_r4_t2"/>
</dbReference>
<dbReference type="Gene3D" id="1.10.1740.10">
    <property type="match status" value="1"/>
</dbReference>
<dbReference type="InterPro" id="IPR013324">
    <property type="entry name" value="RNA_pol_sigma_r3/r4-like"/>
</dbReference>
<evidence type="ECO:0000256" key="3">
    <source>
        <dbReference type="ARBA" id="ARBA00023082"/>
    </source>
</evidence>
<comment type="similarity">
    <text evidence="1">Belongs to the sigma-70 factor family. ECF subfamily.</text>
</comment>
<dbReference type="InterPro" id="IPR013325">
    <property type="entry name" value="RNA_pol_sigma_r2"/>
</dbReference>
<dbReference type="GO" id="GO:0006352">
    <property type="term" value="P:DNA-templated transcription initiation"/>
    <property type="evidence" value="ECO:0007669"/>
    <property type="project" value="InterPro"/>
</dbReference>
<feature type="domain" description="RNA polymerase sigma factor 70 region 4 type 2" evidence="7">
    <location>
        <begin position="108"/>
        <end position="156"/>
    </location>
</feature>
<proteinExistence type="inferred from homology"/>
<protein>
    <submittedName>
        <fullName evidence="8">RNA polymerase sigma factor</fullName>
    </submittedName>
</protein>
<feature type="domain" description="RNA polymerase sigma-70 region 2" evidence="6">
    <location>
        <begin position="9"/>
        <end position="75"/>
    </location>
</feature>
<dbReference type="InterPro" id="IPR039425">
    <property type="entry name" value="RNA_pol_sigma-70-like"/>
</dbReference>
<dbReference type="SUPFAM" id="SSF88946">
    <property type="entry name" value="Sigma2 domain of RNA polymerase sigma factors"/>
    <property type="match status" value="1"/>
</dbReference>
<dbReference type="Proteomes" id="UP000824031">
    <property type="component" value="Unassembled WGS sequence"/>
</dbReference>
<evidence type="ECO:0000256" key="5">
    <source>
        <dbReference type="ARBA" id="ARBA00023163"/>
    </source>
</evidence>
<evidence type="ECO:0000256" key="1">
    <source>
        <dbReference type="ARBA" id="ARBA00010641"/>
    </source>
</evidence>
<gene>
    <name evidence="8" type="ORF">H9810_09375</name>
</gene>
<dbReference type="GO" id="GO:0016987">
    <property type="term" value="F:sigma factor activity"/>
    <property type="evidence" value="ECO:0007669"/>
    <property type="project" value="UniProtKB-KW"/>
</dbReference>
<evidence type="ECO:0000313" key="9">
    <source>
        <dbReference type="Proteomes" id="UP000824031"/>
    </source>
</evidence>
<dbReference type="SUPFAM" id="SSF88659">
    <property type="entry name" value="Sigma3 and sigma4 domains of RNA polymerase sigma factors"/>
    <property type="match status" value="1"/>
</dbReference>
<dbReference type="InterPro" id="IPR036388">
    <property type="entry name" value="WH-like_DNA-bd_sf"/>
</dbReference>
<dbReference type="NCBIfam" id="TIGR02937">
    <property type="entry name" value="sigma70-ECF"/>
    <property type="match status" value="1"/>
</dbReference>
<evidence type="ECO:0000313" key="8">
    <source>
        <dbReference type="EMBL" id="HIZ48918.1"/>
    </source>
</evidence>
<dbReference type="InterPro" id="IPR014284">
    <property type="entry name" value="RNA_pol_sigma-70_dom"/>
</dbReference>
<evidence type="ECO:0000259" key="6">
    <source>
        <dbReference type="Pfam" id="PF04542"/>
    </source>
</evidence>
<evidence type="ECO:0000256" key="2">
    <source>
        <dbReference type="ARBA" id="ARBA00023015"/>
    </source>
</evidence>
<reference evidence="8" key="2">
    <citation type="submission" date="2021-04" db="EMBL/GenBank/DDBJ databases">
        <authorList>
            <person name="Gilroy R."/>
        </authorList>
    </citation>
    <scope>NUCLEOTIDE SEQUENCE</scope>
    <source>
        <strain evidence="8">3436</strain>
    </source>
</reference>
<dbReference type="EMBL" id="DXBO01000134">
    <property type="protein sequence ID" value="HIZ48918.1"/>
    <property type="molecule type" value="Genomic_DNA"/>
</dbReference>
<accession>A0A9D2F3Z1</accession>
<comment type="caution">
    <text evidence="8">The sequence shown here is derived from an EMBL/GenBank/DDBJ whole genome shotgun (WGS) entry which is preliminary data.</text>
</comment>
<dbReference type="Gene3D" id="1.10.10.10">
    <property type="entry name" value="Winged helix-like DNA-binding domain superfamily/Winged helix DNA-binding domain"/>
    <property type="match status" value="1"/>
</dbReference>
<keyword evidence="3" id="KW-0731">Sigma factor</keyword>
<evidence type="ECO:0000256" key="4">
    <source>
        <dbReference type="ARBA" id="ARBA00023125"/>
    </source>
</evidence>
<evidence type="ECO:0000259" key="7">
    <source>
        <dbReference type="Pfam" id="PF08281"/>
    </source>
</evidence>
<reference evidence="8" key="1">
    <citation type="journal article" date="2021" name="PeerJ">
        <title>Extensive microbial diversity within the chicken gut microbiome revealed by metagenomics and culture.</title>
        <authorList>
            <person name="Gilroy R."/>
            <person name="Ravi A."/>
            <person name="Getino M."/>
            <person name="Pursley I."/>
            <person name="Horton D.L."/>
            <person name="Alikhan N.F."/>
            <person name="Baker D."/>
            <person name="Gharbi K."/>
            <person name="Hall N."/>
            <person name="Watson M."/>
            <person name="Adriaenssens E.M."/>
            <person name="Foster-Nyarko E."/>
            <person name="Jarju S."/>
            <person name="Secka A."/>
            <person name="Antonio M."/>
            <person name="Oren A."/>
            <person name="Chaudhuri R.R."/>
            <person name="La Ragione R."/>
            <person name="Hildebrand F."/>
            <person name="Pallen M.J."/>
        </authorList>
    </citation>
    <scope>NUCLEOTIDE SEQUENCE</scope>
    <source>
        <strain evidence="8">3436</strain>
    </source>
</reference>
<name>A0A9D2F3Z1_9FIRM</name>
<sequence length="167" mass="19393">MKLPELETLYTLYRADLYRYLCHLTHDAAEAEDLLSETFLRALRRLPTFRGDCAVKTWLFGIARNIWLESLRKRRDTVSLDDPEAMLERCLGRDTLADTTDARRALARVRELLGEMNPKARQVVELRAQGYSYAEIAPRLQITENSARVLEHRARAVLQQTLQKEGY</sequence>
<dbReference type="Pfam" id="PF04542">
    <property type="entry name" value="Sigma70_r2"/>
    <property type="match status" value="1"/>
</dbReference>
<dbReference type="PANTHER" id="PTHR43133">
    <property type="entry name" value="RNA POLYMERASE ECF-TYPE SIGMA FACTO"/>
    <property type="match status" value="1"/>
</dbReference>